<evidence type="ECO:0000313" key="2">
    <source>
        <dbReference type="EMBL" id="PJE51379.1"/>
    </source>
</evidence>
<organism evidence="2 3">
    <name type="scientific">Candidatus Yanofskybacteria bacterium CG10_big_fil_rev_8_21_14_0_10_36_16</name>
    <dbReference type="NCBI Taxonomy" id="1975096"/>
    <lineage>
        <taxon>Bacteria</taxon>
        <taxon>Candidatus Yanofskyibacteriota</taxon>
    </lineage>
</organism>
<evidence type="ECO:0000313" key="3">
    <source>
        <dbReference type="Proteomes" id="UP000228496"/>
    </source>
</evidence>
<dbReference type="AlphaFoldDB" id="A0A2J0Q890"/>
<gene>
    <name evidence="2" type="ORF">COV29_01340</name>
</gene>
<dbReference type="Pfam" id="PF13196">
    <property type="entry name" value="DUF4012"/>
    <property type="match status" value="1"/>
</dbReference>
<protein>
    <recommendedName>
        <fullName evidence="4">DUF4012 domain-containing protein</fullName>
    </recommendedName>
</protein>
<keyword evidence="1" id="KW-0472">Membrane</keyword>
<dbReference type="InterPro" id="IPR025101">
    <property type="entry name" value="DUF4012"/>
</dbReference>
<name>A0A2J0Q890_9BACT</name>
<dbReference type="EMBL" id="PCXQ01000003">
    <property type="protein sequence ID" value="PJE51379.1"/>
    <property type="molecule type" value="Genomic_DNA"/>
</dbReference>
<proteinExistence type="predicted"/>
<sequence>MPQRGDIWNGMFDIRTDNESDDFGFGYIPQTLDLKNDNSTKATVVSSEPSILLWLESKTPKDVALREIEQVAKEPLDIKKELEKIGGVVYEPTTNNFLKYHKRKAILSMRLGVDSGGLDIDNIAADILGDDPKSYISRKSIALEYDRKKREELEAILSSAISSSDSKYQSNHAVASGEISFWINKYSSNALNNFPRAELVVQNNNTFEPKFRTEPQSVSKWKAFLTEKEFSLPSTRSFFSKFGRLKRLPKIRAKKILNILGSVVGAAFLAYGIFFIAGGGFNAKSNVLQNGSHALDNFKEAQSSLEKMDFDSAADSFALAYDDFYKASKKLDEIGFSFISFIADLPFLDKLFSKSTDKIEAVNNLIGVGKNMSQAGEALSLSVGGIYRMAAPMLLGGEPKTENSLTIHDALDDFKDVIVFASERISKSSQLMAGINLEALPEENRDAFSDFNEKMPILVEVVNQALAYSEFLAEVIGDDGHRTYLILFQNNSELRATGGFPGSYALLTFDNGSLVKIFVDDIYNPDGQIKDKFIPPIPLQHISYKLTSRDANWFADFPTSARKVSEYFEKGSGIRPDGIFTFSPDLLGQMLEITGPVEVPQYDVVLDSENFLAQIQAEIEYGDNREQPKTILSDFQPIFMEKLNSLPSERWPEIFEIMMNGVHQKKIMAYFDNPELQQFAINNALGGQLKDFDYDFLSVVFSNIKGSKTDVVTDNFVNLTTVIGKENVDHSLSINRVHNGGDNDLRFYNLQNPAYVRVYVPAGSVLHEISGQDIVNFKPLNNYEAEGYKRDPDLAAIENSMFSPFPGVDVSRETGMTVFGFWMITNPKSSSKVTLKYSVPFKNEIKEDYSLLWQKQSGTIGDKNKINSTFRTKDGKSIVSAEPEMRSVQDYLIYDGDLLIDNEFKFKLK</sequence>
<keyword evidence="1" id="KW-1133">Transmembrane helix</keyword>
<keyword evidence="1" id="KW-0812">Transmembrane</keyword>
<reference evidence="2 3" key="1">
    <citation type="submission" date="2017-09" db="EMBL/GenBank/DDBJ databases">
        <title>Depth-based differentiation of microbial function through sediment-hosted aquifers and enrichment of novel symbionts in the deep terrestrial subsurface.</title>
        <authorList>
            <person name="Probst A.J."/>
            <person name="Ladd B."/>
            <person name="Jarett J.K."/>
            <person name="Geller-Mcgrath D.E."/>
            <person name="Sieber C.M."/>
            <person name="Emerson J.B."/>
            <person name="Anantharaman K."/>
            <person name="Thomas B.C."/>
            <person name="Malmstrom R."/>
            <person name="Stieglmeier M."/>
            <person name="Klingl A."/>
            <person name="Woyke T."/>
            <person name="Ryan C.M."/>
            <person name="Banfield J.F."/>
        </authorList>
    </citation>
    <scope>NUCLEOTIDE SEQUENCE [LARGE SCALE GENOMIC DNA]</scope>
    <source>
        <strain evidence="2">CG10_big_fil_rev_8_21_14_0_10_36_16</strain>
    </source>
</reference>
<feature type="transmembrane region" description="Helical" evidence="1">
    <location>
        <begin position="256"/>
        <end position="281"/>
    </location>
</feature>
<evidence type="ECO:0008006" key="4">
    <source>
        <dbReference type="Google" id="ProtNLM"/>
    </source>
</evidence>
<accession>A0A2J0Q890</accession>
<evidence type="ECO:0000256" key="1">
    <source>
        <dbReference type="SAM" id="Phobius"/>
    </source>
</evidence>
<dbReference type="Proteomes" id="UP000228496">
    <property type="component" value="Unassembled WGS sequence"/>
</dbReference>
<comment type="caution">
    <text evidence="2">The sequence shown here is derived from an EMBL/GenBank/DDBJ whole genome shotgun (WGS) entry which is preliminary data.</text>
</comment>